<name>A0A0F9WIV4_9ZZZZ</name>
<gene>
    <name evidence="1" type="ORF">LCGC14_0273020</name>
</gene>
<reference evidence="1" key="1">
    <citation type="journal article" date="2015" name="Nature">
        <title>Complex archaea that bridge the gap between prokaryotes and eukaryotes.</title>
        <authorList>
            <person name="Spang A."/>
            <person name="Saw J.H."/>
            <person name="Jorgensen S.L."/>
            <person name="Zaremba-Niedzwiedzka K."/>
            <person name="Martijn J."/>
            <person name="Lind A.E."/>
            <person name="van Eijk R."/>
            <person name="Schleper C."/>
            <person name="Guy L."/>
            <person name="Ettema T.J."/>
        </authorList>
    </citation>
    <scope>NUCLEOTIDE SEQUENCE</scope>
</reference>
<organism evidence="1">
    <name type="scientific">marine sediment metagenome</name>
    <dbReference type="NCBI Taxonomy" id="412755"/>
    <lineage>
        <taxon>unclassified sequences</taxon>
        <taxon>metagenomes</taxon>
        <taxon>ecological metagenomes</taxon>
    </lineage>
</organism>
<proteinExistence type="predicted"/>
<comment type="caution">
    <text evidence="1">The sequence shown here is derived from an EMBL/GenBank/DDBJ whole genome shotgun (WGS) entry which is preliminary data.</text>
</comment>
<sequence>MNDEARETIEAVTDCEDFDKAWTGGLRERTITNAITVRVADCDTEKVQAALEQVARMGWLESARMLRRKLRG</sequence>
<accession>A0A0F9WIV4</accession>
<evidence type="ECO:0000313" key="1">
    <source>
        <dbReference type="EMBL" id="KKN85891.1"/>
    </source>
</evidence>
<dbReference type="AlphaFoldDB" id="A0A0F9WIV4"/>
<protein>
    <submittedName>
        <fullName evidence="1">Uncharacterized protein</fullName>
    </submittedName>
</protein>
<dbReference type="EMBL" id="LAZR01000153">
    <property type="protein sequence ID" value="KKN85891.1"/>
    <property type="molecule type" value="Genomic_DNA"/>
</dbReference>